<comment type="cofactor">
    <cofactor evidence="13">
        <name>Mg(2+)</name>
        <dbReference type="ChEBI" id="CHEBI:18420"/>
    </cofactor>
    <text evidence="13">Requires a divalent cation, most likely magnesium in vivo, as an electrophilic catalyst to aid phosphoryl group transfer. It is the chelate of the metal and the nucleotide that is the actual substrate.</text>
</comment>
<reference evidence="15 16" key="1">
    <citation type="submission" date="2018-11" db="EMBL/GenBank/DDBJ databases">
        <authorList>
            <person name="Zhou Z."/>
            <person name="Wang G."/>
        </authorList>
    </citation>
    <scope>NUCLEOTIDE SEQUENCE [LARGE SCALE GENOMIC DNA]</scope>
    <source>
        <strain evidence="15 16">KCTC42998</strain>
    </source>
</reference>
<evidence type="ECO:0000256" key="1">
    <source>
        <dbReference type="ARBA" id="ARBA00005380"/>
    </source>
</evidence>
<evidence type="ECO:0000256" key="2">
    <source>
        <dbReference type="ARBA" id="ARBA00012035"/>
    </source>
</evidence>
<feature type="binding site" evidence="13">
    <location>
        <begin position="222"/>
        <end position="227"/>
    </location>
    <ligand>
        <name>ATP</name>
        <dbReference type="ChEBI" id="CHEBI:30616"/>
    </ligand>
</feature>
<feature type="binding site" evidence="13">
    <location>
        <begin position="253"/>
        <end position="254"/>
    </location>
    <ligand>
        <name>ATP</name>
        <dbReference type="ChEBI" id="CHEBI:30616"/>
    </ligand>
</feature>
<keyword evidence="9 13" id="KW-0067">ATP-binding</keyword>
<keyword evidence="6 13" id="KW-0479">Metal-binding</keyword>
<comment type="caution">
    <text evidence="13">Lacks conserved residue(s) required for the propagation of feature annotation.</text>
</comment>
<dbReference type="AlphaFoldDB" id="A0A3P1CVD7"/>
<keyword evidence="12 13" id="KW-0119">Carbohydrate metabolism</keyword>
<comment type="subunit">
    <text evidence="13">Homodimer.</text>
</comment>
<proteinExistence type="inferred from homology"/>
<dbReference type="InterPro" id="IPR011877">
    <property type="entry name" value="Ribokinase"/>
</dbReference>
<dbReference type="PRINTS" id="PR00990">
    <property type="entry name" value="RIBOKINASE"/>
</dbReference>
<evidence type="ECO:0000256" key="4">
    <source>
        <dbReference type="ARBA" id="ARBA00022490"/>
    </source>
</evidence>
<feature type="active site" description="Proton acceptor" evidence="13">
    <location>
        <position position="254"/>
    </location>
</feature>
<dbReference type="InterPro" id="IPR002173">
    <property type="entry name" value="Carboh/pur_kinase_PfkB_CS"/>
</dbReference>
<dbReference type="InterPro" id="IPR011611">
    <property type="entry name" value="PfkB_dom"/>
</dbReference>
<evidence type="ECO:0000256" key="8">
    <source>
        <dbReference type="ARBA" id="ARBA00022777"/>
    </source>
</evidence>
<keyword evidence="11 13" id="KW-0630">Potassium</keyword>
<dbReference type="PROSITE" id="PS00584">
    <property type="entry name" value="PFKB_KINASES_2"/>
    <property type="match status" value="1"/>
</dbReference>
<evidence type="ECO:0000313" key="15">
    <source>
        <dbReference type="EMBL" id="RRB17241.1"/>
    </source>
</evidence>
<evidence type="ECO:0000256" key="3">
    <source>
        <dbReference type="ARBA" id="ARBA00016943"/>
    </source>
</evidence>
<dbReference type="RefSeq" id="WP_124903647.1">
    <property type="nucleotide sequence ID" value="NZ_RQJP01000001.1"/>
</dbReference>
<comment type="function">
    <text evidence="13">Catalyzes the phosphorylation of ribose at O-5 in a reaction requiring ATP and magnesium. The resulting D-ribose-5-phosphate can then be used either for sythesis of nucleotides, histidine, and tryptophan, or as a component of the pentose phosphate pathway.</text>
</comment>
<evidence type="ECO:0000256" key="9">
    <source>
        <dbReference type="ARBA" id="ARBA00022840"/>
    </source>
</evidence>
<dbReference type="GO" id="GO:0005524">
    <property type="term" value="F:ATP binding"/>
    <property type="evidence" value="ECO:0007669"/>
    <property type="project" value="UniProtKB-UniRule"/>
</dbReference>
<keyword evidence="8 13" id="KW-0418">Kinase</keyword>
<dbReference type="GO" id="GO:0019303">
    <property type="term" value="P:D-ribose catabolic process"/>
    <property type="evidence" value="ECO:0007669"/>
    <property type="project" value="UniProtKB-UniRule"/>
</dbReference>
<evidence type="ECO:0000259" key="14">
    <source>
        <dbReference type="Pfam" id="PF00294"/>
    </source>
</evidence>
<dbReference type="FunFam" id="3.40.1190.20:FF:000012">
    <property type="entry name" value="Ribokinase"/>
    <property type="match status" value="1"/>
</dbReference>
<keyword evidence="4 13" id="KW-0963">Cytoplasm</keyword>
<feature type="binding site" evidence="13">
    <location>
        <position position="248"/>
    </location>
    <ligand>
        <name>K(+)</name>
        <dbReference type="ChEBI" id="CHEBI:29103"/>
    </ligand>
</feature>
<evidence type="ECO:0000256" key="13">
    <source>
        <dbReference type="HAMAP-Rule" id="MF_01987"/>
    </source>
</evidence>
<dbReference type="UniPathway" id="UPA00916">
    <property type="reaction ID" value="UER00889"/>
</dbReference>
<feature type="binding site" evidence="13">
    <location>
        <position position="284"/>
    </location>
    <ligand>
        <name>K(+)</name>
        <dbReference type="ChEBI" id="CHEBI:29103"/>
    </ligand>
</feature>
<feature type="binding site" evidence="13">
    <location>
        <begin position="13"/>
        <end position="15"/>
    </location>
    <ligand>
        <name>substrate</name>
    </ligand>
</feature>
<evidence type="ECO:0000256" key="6">
    <source>
        <dbReference type="ARBA" id="ARBA00022723"/>
    </source>
</evidence>
<dbReference type="Proteomes" id="UP000274271">
    <property type="component" value="Unassembled WGS sequence"/>
</dbReference>
<evidence type="ECO:0000256" key="5">
    <source>
        <dbReference type="ARBA" id="ARBA00022679"/>
    </source>
</evidence>
<dbReference type="PANTHER" id="PTHR10584:SF166">
    <property type="entry name" value="RIBOKINASE"/>
    <property type="match status" value="1"/>
</dbReference>
<comment type="pathway">
    <text evidence="13">Carbohydrate metabolism; D-ribose degradation; D-ribose 5-phosphate from beta-D-ribopyranose: step 2/2.</text>
</comment>
<feature type="binding site" evidence="13">
    <location>
        <begin position="41"/>
        <end position="45"/>
    </location>
    <ligand>
        <name>substrate</name>
    </ligand>
</feature>
<dbReference type="NCBIfam" id="TIGR02152">
    <property type="entry name" value="D_ribokin_bact"/>
    <property type="match status" value="1"/>
</dbReference>
<comment type="activity regulation">
    <text evidence="13">Activated by a monovalent cation that binds near, but not in, the active site. The most likely occupant of the site in vivo is potassium. Ion binding induces a conformational change that may alter substrate affinity.</text>
</comment>
<keyword evidence="5 13" id="KW-0808">Transferase</keyword>
<feature type="binding site" evidence="13">
    <location>
        <position position="289"/>
    </location>
    <ligand>
        <name>K(+)</name>
        <dbReference type="ChEBI" id="CHEBI:29103"/>
    </ligand>
</feature>
<keyword evidence="7 13" id="KW-0547">Nucleotide-binding</keyword>
<feature type="binding site" evidence="13">
    <location>
        <position position="287"/>
    </location>
    <ligand>
        <name>K(+)</name>
        <dbReference type="ChEBI" id="CHEBI:29103"/>
    </ligand>
</feature>
<dbReference type="SUPFAM" id="SSF53613">
    <property type="entry name" value="Ribokinase-like"/>
    <property type="match status" value="1"/>
</dbReference>
<evidence type="ECO:0000256" key="10">
    <source>
        <dbReference type="ARBA" id="ARBA00022842"/>
    </source>
</evidence>
<dbReference type="OrthoDB" id="9775849at2"/>
<dbReference type="CDD" id="cd01174">
    <property type="entry name" value="ribokinase"/>
    <property type="match status" value="1"/>
</dbReference>
<dbReference type="NCBIfam" id="NF008353">
    <property type="entry name" value="PRK11142.1"/>
    <property type="match status" value="1"/>
</dbReference>
<accession>A0A3P1CVD7</accession>
<evidence type="ECO:0000256" key="7">
    <source>
        <dbReference type="ARBA" id="ARBA00022741"/>
    </source>
</evidence>
<evidence type="ECO:0000256" key="12">
    <source>
        <dbReference type="ARBA" id="ARBA00023277"/>
    </source>
</evidence>
<dbReference type="PANTHER" id="PTHR10584">
    <property type="entry name" value="SUGAR KINASE"/>
    <property type="match status" value="1"/>
</dbReference>
<dbReference type="GO" id="GO:0046872">
    <property type="term" value="F:metal ion binding"/>
    <property type="evidence" value="ECO:0007669"/>
    <property type="project" value="UniProtKB-KW"/>
</dbReference>
<dbReference type="InterPro" id="IPR002139">
    <property type="entry name" value="Ribo/fructo_kinase"/>
</dbReference>
<protein>
    <recommendedName>
        <fullName evidence="3 13">Ribokinase</fullName>
        <shortName evidence="13">RK</shortName>
        <ecNumber evidence="2 13">2.7.1.15</ecNumber>
    </recommendedName>
</protein>
<comment type="similarity">
    <text evidence="1">Belongs to the carbohydrate kinase pfkB family.</text>
</comment>
<feature type="binding site" evidence="13">
    <location>
        <position position="293"/>
    </location>
    <ligand>
        <name>K(+)</name>
        <dbReference type="ChEBI" id="CHEBI:29103"/>
    </ligand>
</feature>
<dbReference type="Pfam" id="PF00294">
    <property type="entry name" value="PfkB"/>
    <property type="match status" value="1"/>
</dbReference>
<comment type="similarity">
    <text evidence="13">Belongs to the carbohydrate kinase PfkB family. Ribokinase subfamily.</text>
</comment>
<dbReference type="EC" id="2.7.1.15" evidence="2 13"/>
<sequence length="313" mass="33088">MHTSVICVVGSSNTDMVVKADKLPIPGETVIGGQFLMTPGGKGANQAVAAARLGGQVALAVKVGNDIFGKQAIQQFQREKINLKYTSTDPEHPSGVALINVDAKGENCITVAPGANSYLMPKDVEAVIDDLNPHDIVLIQLEIPLQTVSYVIRRCAEKKILVILNPAPAQLLPSDLFACLDLITPNETEVELLTGIRVTNLKSAREAAQALRDKGVSNVIITLGHKGAYLQTDKLGKLIPAPPVTAIDTTAGGDCFNGALAVALASKKPLEEAVAFACKVASICVTRMGAQASLPYWREVNKLPLSIDPSELP</sequence>
<dbReference type="InterPro" id="IPR029056">
    <property type="entry name" value="Ribokinase-like"/>
</dbReference>
<comment type="subcellular location">
    <subcellularLocation>
        <location evidence="13">Cytoplasm</location>
    </subcellularLocation>
</comment>
<gene>
    <name evidence="13 15" type="primary">rbsK</name>
    <name evidence="15" type="ORF">EHT87_02870</name>
</gene>
<organism evidence="15 16">
    <name type="scientific">Larkinella knui</name>
    <dbReference type="NCBI Taxonomy" id="2025310"/>
    <lineage>
        <taxon>Bacteria</taxon>
        <taxon>Pseudomonadati</taxon>
        <taxon>Bacteroidota</taxon>
        <taxon>Cytophagia</taxon>
        <taxon>Cytophagales</taxon>
        <taxon>Spirosomataceae</taxon>
        <taxon>Larkinella</taxon>
    </lineage>
</organism>
<comment type="catalytic activity">
    <reaction evidence="13">
        <text>D-ribose + ATP = D-ribose 5-phosphate + ADP + H(+)</text>
        <dbReference type="Rhea" id="RHEA:13697"/>
        <dbReference type="ChEBI" id="CHEBI:15378"/>
        <dbReference type="ChEBI" id="CHEBI:30616"/>
        <dbReference type="ChEBI" id="CHEBI:47013"/>
        <dbReference type="ChEBI" id="CHEBI:78346"/>
        <dbReference type="ChEBI" id="CHEBI:456216"/>
        <dbReference type="EC" id="2.7.1.15"/>
    </reaction>
</comment>
<dbReference type="GO" id="GO:0004747">
    <property type="term" value="F:ribokinase activity"/>
    <property type="evidence" value="ECO:0007669"/>
    <property type="project" value="UniProtKB-UniRule"/>
</dbReference>
<dbReference type="EMBL" id="RQJP01000001">
    <property type="protein sequence ID" value="RRB17241.1"/>
    <property type="molecule type" value="Genomic_DNA"/>
</dbReference>
<evidence type="ECO:0000313" key="16">
    <source>
        <dbReference type="Proteomes" id="UP000274271"/>
    </source>
</evidence>
<name>A0A3P1CVD7_9BACT</name>
<evidence type="ECO:0000256" key="11">
    <source>
        <dbReference type="ARBA" id="ARBA00022958"/>
    </source>
</evidence>
<feature type="domain" description="Carbohydrate kinase PfkB" evidence="14">
    <location>
        <begin position="6"/>
        <end position="295"/>
    </location>
</feature>
<keyword evidence="10 13" id="KW-0460">Magnesium</keyword>
<comment type="caution">
    <text evidence="15">The sequence shown here is derived from an EMBL/GenBank/DDBJ whole genome shotgun (WGS) entry which is preliminary data.</text>
</comment>
<dbReference type="Gene3D" id="3.40.1190.20">
    <property type="match status" value="1"/>
</dbReference>
<keyword evidence="16" id="KW-1185">Reference proteome</keyword>
<feature type="binding site" evidence="13">
    <location>
        <position position="250"/>
    </location>
    <ligand>
        <name>K(+)</name>
        <dbReference type="ChEBI" id="CHEBI:29103"/>
    </ligand>
</feature>
<dbReference type="HAMAP" id="MF_01987">
    <property type="entry name" value="Ribokinase"/>
    <property type="match status" value="1"/>
</dbReference>
<feature type="binding site" evidence="13">
    <location>
        <position position="254"/>
    </location>
    <ligand>
        <name>substrate</name>
    </ligand>
</feature>
<feature type="binding site" evidence="13">
    <location>
        <position position="186"/>
    </location>
    <ligand>
        <name>ATP</name>
        <dbReference type="ChEBI" id="CHEBI:30616"/>
    </ligand>
</feature>
<feature type="binding site" evidence="13">
    <location>
        <position position="142"/>
    </location>
    <ligand>
        <name>substrate</name>
    </ligand>
</feature>
<dbReference type="GO" id="GO:0005829">
    <property type="term" value="C:cytosol"/>
    <property type="evidence" value="ECO:0007669"/>
    <property type="project" value="TreeGrafter"/>
</dbReference>